<evidence type="ECO:0000313" key="2">
    <source>
        <dbReference type="EMBL" id="MFB9888056.1"/>
    </source>
</evidence>
<dbReference type="GO" id="GO:0016787">
    <property type="term" value="F:hydrolase activity"/>
    <property type="evidence" value="ECO:0007669"/>
    <property type="project" value="UniProtKB-KW"/>
</dbReference>
<dbReference type="EMBL" id="JBHLZN010000008">
    <property type="protein sequence ID" value="MFB9888056.1"/>
    <property type="molecule type" value="Genomic_DNA"/>
</dbReference>
<keyword evidence="2" id="KW-0378">Hydrolase</keyword>
<feature type="domain" description="Serine aminopeptidase S33" evidence="1">
    <location>
        <begin position="92"/>
        <end position="216"/>
    </location>
</feature>
<gene>
    <name evidence="2" type="ORF">ACFFLH_16695</name>
</gene>
<dbReference type="Proteomes" id="UP001589628">
    <property type="component" value="Unassembled WGS sequence"/>
</dbReference>
<evidence type="ECO:0000313" key="3">
    <source>
        <dbReference type="Proteomes" id="UP001589628"/>
    </source>
</evidence>
<reference evidence="2 3" key="1">
    <citation type="submission" date="2024-09" db="EMBL/GenBank/DDBJ databases">
        <authorList>
            <person name="Sun Q."/>
            <person name="Mori K."/>
        </authorList>
    </citation>
    <scope>NUCLEOTIDE SEQUENCE [LARGE SCALE GENOMIC DNA]</scope>
    <source>
        <strain evidence="2 3">ATCC 51285</strain>
    </source>
</reference>
<name>A0ABV5ZFN5_9GAMM</name>
<comment type="caution">
    <text evidence="2">The sequence shown here is derived from an EMBL/GenBank/DDBJ whole genome shotgun (WGS) entry which is preliminary data.</text>
</comment>
<keyword evidence="3" id="KW-1185">Reference proteome</keyword>
<proteinExistence type="predicted"/>
<dbReference type="PROSITE" id="PS51257">
    <property type="entry name" value="PROKAR_LIPOPROTEIN"/>
    <property type="match status" value="1"/>
</dbReference>
<dbReference type="RefSeq" id="WP_051527674.1">
    <property type="nucleotide sequence ID" value="NZ_JBHLZN010000008.1"/>
</dbReference>
<evidence type="ECO:0000259" key="1">
    <source>
        <dbReference type="Pfam" id="PF12146"/>
    </source>
</evidence>
<accession>A0ABV5ZFN5</accession>
<dbReference type="InterPro" id="IPR029058">
    <property type="entry name" value="AB_hydrolase_fold"/>
</dbReference>
<protein>
    <submittedName>
        <fullName evidence="2">Alpha/beta hydrolase</fullName>
    </submittedName>
</protein>
<dbReference type="SUPFAM" id="SSF53474">
    <property type="entry name" value="alpha/beta-Hydrolases"/>
    <property type="match status" value="1"/>
</dbReference>
<sequence>MSPQSRWLQFNPWQALTLFMVALVTLTSGCARQEDNPLYAPSAQLAPYQQASFSEYVQQTQAHLAANRVFLSSHQAEEVALNSPWQRAPAQPAKRGILLVHGLGDSPYYFTDLAEPLLQQGFIVRSLLLPGHGTRPADLMLPQLQDWQQMLEHQLALLQQEVDEVWLGGYSTGANLVTSAAIQHPNVAGLLLFSPGFVPGSALVRFAPWISWVMPWADQDPALNPLRYDSLPMQGAALYYQSVEHVQQQLKEKGYNKPTLMVLSEGDSVLDSRAIAHLFDQHFSHPASQLLWLGDNPPALPRLQAFSMKLPELRISQGSHMSPLFSADNPYYGRQGSQRICNNGQSLEAEQACQQGATTWYGPWGYQEPGKIHARLSWNPYFSQVSAAIQQLLSPLPAGA</sequence>
<organism evidence="2 3">
    <name type="scientific">Balneatrix alpica</name>
    <dbReference type="NCBI Taxonomy" id="75684"/>
    <lineage>
        <taxon>Bacteria</taxon>
        <taxon>Pseudomonadati</taxon>
        <taxon>Pseudomonadota</taxon>
        <taxon>Gammaproteobacteria</taxon>
        <taxon>Oceanospirillales</taxon>
        <taxon>Balneatrichaceae</taxon>
        <taxon>Balneatrix</taxon>
    </lineage>
</organism>
<dbReference type="Pfam" id="PF12146">
    <property type="entry name" value="Hydrolase_4"/>
    <property type="match status" value="1"/>
</dbReference>
<dbReference type="Gene3D" id="3.40.50.1820">
    <property type="entry name" value="alpha/beta hydrolase"/>
    <property type="match status" value="1"/>
</dbReference>
<dbReference type="InterPro" id="IPR022742">
    <property type="entry name" value="Hydrolase_4"/>
</dbReference>